<accession>A0ABQ1ATC2</accession>
<evidence type="ECO:0000313" key="2">
    <source>
        <dbReference type="EMBL" id="GFF87682.1"/>
    </source>
</evidence>
<keyword evidence="3" id="KW-1185">Reference proteome</keyword>
<organism evidence="2 3">
    <name type="scientific">Aspergillus udagawae</name>
    <dbReference type="NCBI Taxonomy" id="91492"/>
    <lineage>
        <taxon>Eukaryota</taxon>
        <taxon>Fungi</taxon>
        <taxon>Dikarya</taxon>
        <taxon>Ascomycota</taxon>
        <taxon>Pezizomycotina</taxon>
        <taxon>Eurotiomycetes</taxon>
        <taxon>Eurotiomycetidae</taxon>
        <taxon>Eurotiales</taxon>
        <taxon>Aspergillaceae</taxon>
        <taxon>Aspergillus</taxon>
        <taxon>Aspergillus subgen. Fumigati</taxon>
    </lineage>
</organism>
<dbReference type="EMBL" id="BLKG01000051">
    <property type="protein sequence ID" value="GFF87682.1"/>
    <property type="molecule type" value="Genomic_DNA"/>
</dbReference>
<dbReference type="PANTHER" id="PTHR22893">
    <property type="entry name" value="NADH OXIDOREDUCTASE-RELATED"/>
    <property type="match status" value="1"/>
</dbReference>
<dbReference type="SUPFAM" id="SSF51395">
    <property type="entry name" value="FMN-linked oxidoreductases"/>
    <property type="match status" value="1"/>
</dbReference>
<protein>
    <submittedName>
        <fullName evidence="2">Festuclavine dehydrogenase subunit FgaOx3</fullName>
    </submittedName>
</protein>
<name>A0ABQ1ATC2_9EURO</name>
<dbReference type="InterPro" id="IPR045247">
    <property type="entry name" value="Oye-like"/>
</dbReference>
<dbReference type="Pfam" id="PF00724">
    <property type="entry name" value="Oxidored_FMN"/>
    <property type="match status" value="1"/>
</dbReference>
<dbReference type="Proteomes" id="UP000465266">
    <property type="component" value="Unassembled WGS sequence"/>
</dbReference>
<proteinExistence type="predicted"/>
<comment type="caution">
    <text evidence="2">The sequence shown here is derived from an EMBL/GenBank/DDBJ whole genome shotgun (WGS) entry which is preliminary data.</text>
</comment>
<sequence>MAPLTRLRADSRNVAHRRSNTDLAFCRGGLPHGPGTWSEEQVQAWKKVTDAVHEKGSFIFCQLIALGRAADPAQLHEEGGYELHAPSPIPIEPGMPVPAELDERRIQGIIRDFATAARNAIRAGFDGVEIHGTNGYLVDQFIQDVSNCRNGQWGGDIPIRARFALEVARTVPMSLVRSGSGFV</sequence>
<reference evidence="2 3" key="1">
    <citation type="submission" date="2020-01" db="EMBL/GenBank/DDBJ databases">
        <title>Draft genome sequence of Aspergillus udagawae IFM 53868.</title>
        <authorList>
            <person name="Takahashi H."/>
            <person name="Yaguchi T."/>
        </authorList>
    </citation>
    <scope>NUCLEOTIDE SEQUENCE [LARGE SCALE GENOMIC DNA]</scope>
    <source>
        <strain evidence="2 3">IFM 53868</strain>
    </source>
</reference>
<dbReference type="InterPro" id="IPR001155">
    <property type="entry name" value="OxRdtase_FMN_N"/>
</dbReference>
<dbReference type="InterPro" id="IPR013785">
    <property type="entry name" value="Aldolase_TIM"/>
</dbReference>
<dbReference type="Gene3D" id="3.20.20.70">
    <property type="entry name" value="Aldolase class I"/>
    <property type="match status" value="1"/>
</dbReference>
<evidence type="ECO:0000259" key="1">
    <source>
        <dbReference type="Pfam" id="PF00724"/>
    </source>
</evidence>
<feature type="domain" description="NADH:flavin oxidoreductase/NADH oxidase N-terminal" evidence="1">
    <location>
        <begin position="29"/>
        <end position="171"/>
    </location>
</feature>
<evidence type="ECO:0000313" key="3">
    <source>
        <dbReference type="Proteomes" id="UP000465266"/>
    </source>
</evidence>
<gene>
    <name evidence="2" type="ORF">IFM53868_05230</name>
</gene>
<dbReference type="PANTHER" id="PTHR22893:SF91">
    <property type="entry name" value="NADPH DEHYDROGENASE 2-RELATED"/>
    <property type="match status" value="1"/>
</dbReference>